<dbReference type="Proteomes" id="UP000215433">
    <property type="component" value="Unassembled WGS sequence"/>
</dbReference>
<keyword evidence="3" id="KW-1185">Reference proteome</keyword>
<dbReference type="EMBL" id="NEWD01000027">
    <property type="protein sequence ID" value="OXM99914.1"/>
    <property type="molecule type" value="Genomic_DNA"/>
</dbReference>
<feature type="transmembrane region" description="Helical" evidence="1">
    <location>
        <begin position="39"/>
        <end position="65"/>
    </location>
</feature>
<evidence type="ECO:0000256" key="1">
    <source>
        <dbReference type="SAM" id="Phobius"/>
    </source>
</evidence>
<feature type="transmembrane region" description="Helical" evidence="1">
    <location>
        <begin position="71"/>
        <end position="90"/>
    </location>
</feature>
<gene>
    <name evidence="2" type="ORF">Tam10B_1877</name>
</gene>
<accession>A0A229VWB7</accession>
<keyword evidence="1" id="KW-0812">Transmembrane</keyword>
<comment type="caution">
    <text evidence="2">The sequence shown here is derived from an EMBL/GenBank/DDBJ whole genome shotgun (WGS) entry which is preliminary data.</text>
</comment>
<name>A0A229VWB7_9BIFI</name>
<protein>
    <submittedName>
        <fullName evidence="2">Uncharacterized protein</fullName>
    </submittedName>
</protein>
<keyword evidence="1" id="KW-0472">Membrane</keyword>
<dbReference type="AlphaFoldDB" id="A0A229VWB7"/>
<sequence length="95" mass="10697">MSTQFAPLNPPKPPTKKGSANYRLTRWTRYGRILTRIGYLLVILLGGLLALLALAGIIWSVWLYMHGYQPWEAYAIGITAFLGFAGIWAWKGDEI</sequence>
<dbReference type="RefSeq" id="WP_093961004.1">
    <property type="nucleotide sequence ID" value="NZ_NEWD01000027.1"/>
</dbReference>
<organism evidence="2 3">
    <name type="scientific">Bifidobacterium vansinderenii</name>
    <dbReference type="NCBI Taxonomy" id="1984871"/>
    <lineage>
        <taxon>Bacteria</taxon>
        <taxon>Bacillati</taxon>
        <taxon>Actinomycetota</taxon>
        <taxon>Actinomycetes</taxon>
        <taxon>Bifidobacteriales</taxon>
        <taxon>Bifidobacteriaceae</taxon>
        <taxon>Bifidobacterium</taxon>
    </lineage>
</organism>
<evidence type="ECO:0000313" key="2">
    <source>
        <dbReference type="EMBL" id="OXM99914.1"/>
    </source>
</evidence>
<proteinExistence type="predicted"/>
<reference evidence="2 3" key="1">
    <citation type="submission" date="2017-05" db="EMBL/GenBank/DDBJ databases">
        <title>Bifidobacterium vansinderenii sp. nov.</title>
        <authorList>
            <person name="Lugli G.A."/>
            <person name="Duranti S."/>
            <person name="Mangifesta M."/>
        </authorList>
    </citation>
    <scope>NUCLEOTIDE SEQUENCE [LARGE SCALE GENOMIC DNA]</scope>
    <source>
        <strain evidence="2 3">Tam10B</strain>
    </source>
</reference>
<evidence type="ECO:0000313" key="3">
    <source>
        <dbReference type="Proteomes" id="UP000215433"/>
    </source>
</evidence>
<keyword evidence="1" id="KW-1133">Transmembrane helix</keyword>